<dbReference type="InterPro" id="IPR016024">
    <property type="entry name" value="ARM-type_fold"/>
</dbReference>
<feature type="region of interest" description="Disordered" evidence="1">
    <location>
        <begin position="64"/>
        <end position="92"/>
    </location>
</feature>
<dbReference type="PANTHER" id="PTHR31781">
    <property type="entry name" value="UNC80"/>
    <property type="match status" value="1"/>
</dbReference>
<dbReference type="EMBL" id="JAAAIP010000267">
    <property type="protein sequence ID" value="KAG0320823.1"/>
    <property type="molecule type" value="Genomic_DNA"/>
</dbReference>
<feature type="compositionally biased region" description="Polar residues" evidence="1">
    <location>
        <begin position="2034"/>
        <end position="2045"/>
    </location>
</feature>
<feature type="compositionally biased region" description="Polar residues" evidence="1">
    <location>
        <begin position="2316"/>
        <end position="2326"/>
    </location>
</feature>
<organism evidence="3 4">
    <name type="scientific">Dissophora globulifera</name>
    <dbReference type="NCBI Taxonomy" id="979702"/>
    <lineage>
        <taxon>Eukaryota</taxon>
        <taxon>Fungi</taxon>
        <taxon>Fungi incertae sedis</taxon>
        <taxon>Mucoromycota</taxon>
        <taxon>Mortierellomycotina</taxon>
        <taxon>Mortierellomycetes</taxon>
        <taxon>Mortierellales</taxon>
        <taxon>Mortierellaceae</taxon>
        <taxon>Dissophora</taxon>
    </lineage>
</organism>
<dbReference type="SUPFAM" id="SSF48371">
    <property type="entry name" value="ARM repeat"/>
    <property type="match status" value="1"/>
</dbReference>
<feature type="region of interest" description="Disordered" evidence="1">
    <location>
        <begin position="2428"/>
        <end position="2484"/>
    </location>
</feature>
<feature type="region of interest" description="Disordered" evidence="1">
    <location>
        <begin position="2889"/>
        <end position="2920"/>
    </location>
</feature>
<dbReference type="GO" id="GO:0005261">
    <property type="term" value="F:monoatomic cation channel activity"/>
    <property type="evidence" value="ECO:0007669"/>
    <property type="project" value="TreeGrafter"/>
</dbReference>
<feature type="compositionally biased region" description="Low complexity" evidence="1">
    <location>
        <begin position="2438"/>
        <end position="2447"/>
    </location>
</feature>
<dbReference type="GO" id="GO:0055080">
    <property type="term" value="P:monoatomic cation homeostasis"/>
    <property type="evidence" value="ECO:0007669"/>
    <property type="project" value="TreeGrafter"/>
</dbReference>
<feature type="region of interest" description="Disordered" evidence="1">
    <location>
        <begin position="2019"/>
        <end position="2045"/>
    </location>
</feature>
<feature type="compositionally biased region" description="Polar residues" evidence="1">
    <location>
        <begin position="2580"/>
        <end position="2592"/>
    </location>
</feature>
<feature type="compositionally biased region" description="Low complexity" evidence="1">
    <location>
        <begin position="2241"/>
        <end position="2255"/>
    </location>
</feature>
<feature type="compositionally biased region" description="Polar residues" evidence="1">
    <location>
        <begin position="2627"/>
        <end position="2638"/>
    </location>
</feature>
<evidence type="ECO:0000313" key="3">
    <source>
        <dbReference type="EMBL" id="KAG0320823.1"/>
    </source>
</evidence>
<evidence type="ECO:0000259" key="2">
    <source>
        <dbReference type="Pfam" id="PF20262"/>
    </source>
</evidence>
<feature type="compositionally biased region" description="Basic residues" evidence="1">
    <location>
        <begin position="12"/>
        <end position="21"/>
    </location>
</feature>
<feature type="region of interest" description="Disordered" evidence="1">
    <location>
        <begin position="2819"/>
        <end position="2846"/>
    </location>
</feature>
<comment type="caution">
    <text evidence="3">The sequence shown here is derived from an EMBL/GenBank/DDBJ whole genome shotgun (WGS) entry which is preliminary data.</text>
</comment>
<dbReference type="InterPro" id="IPR046460">
    <property type="entry name" value="UNC80_C"/>
</dbReference>
<gene>
    <name evidence="3" type="ORF">BGZ99_004289</name>
</gene>
<evidence type="ECO:0000313" key="4">
    <source>
        <dbReference type="Proteomes" id="UP000738325"/>
    </source>
</evidence>
<dbReference type="PANTHER" id="PTHR31781:SF1">
    <property type="entry name" value="PROTEIN UNC-80 HOMOLOG"/>
    <property type="match status" value="1"/>
</dbReference>
<feature type="region of interest" description="Disordered" evidence="1">
    <location>
        <begin position="2241"/>
        <end position="2326"/>
    </location>
</feature>
<feature type="compositionally biased region" description="Low complexity" evidence="1">
    <location>
        <begin position="23"/>
        <end position="47"/>
    </location>
</feature>
<feature type="domain" description="Protein UNC80 C-terminal" evidence="2">
    <location>
        <begin position="1426"/>
        <end position="1586"/>
    </location>
</feature>
<dbReference type="Pfam" id="PF20262">
    <property type="entry name" value="UNC80_C"/>
    <property type="match status" value="2"/>
</dbReference>
<feature type="compositionally biased region" description="Low complexity" evidence="1">
    <location>
        <begin position="133"/>
        <end position="148"/>
    </location>
</feature>
<feature type="compositionally biased region" description="Polar residues" evidence="1">
    <location>
        <begin position="554"/>
        <end position="564"/>
    </location>
</feature>
<keyword evidence="4" id="KW-1185">Reference proteome</keyword>
<feature type="region of interest" description="Disordered" evidence="1">
    <location>
        <begin position="554"/>
        <end position="596"/>
    </location>
</feature>
<name>A0A9P6RJ24_9FUNG</name>
<dbReference type="OrthoDB" id="5584001at2759"/>
<sequence>MALIQEDNPSHNSRHVLHRPSRNSDASSNSDSESNAHCTAPPVAADTVPASSLKDSISASVLATPSAHSPIPTTQPPLPSQDASVATPRPVDRNWARVRQKMIGSNGVAHTHLASQVLQSKAPGNAVNSSAIQQQQQPHQPSQRQQSQYSDLKNQLPLSSTLRNSSGVSGDQYRASEASGAVSTGIRGVLGFRTVVVQRTQLRRMEKEIEKALARHAGDYTQPRSRTVGRMGTATRGMIPGATYSLMVAQEPSTPDRFLIDELSDVLVRWKSLVVEIPFKTDILRTLSKMLQANRPEPLSRADSAAALALFDQMRQMFPLKGDPEDLQDVIWCLNLLSPKYACKKDRVMATIQDLLSPKNLMATVPLSQRNIKTVLAPLIKLLSEQARLPQETQDSRLQRFATELMERIRIGDLGVSSDIPGDRPSQEHYSQVAFLTGLIECLRLRDIDAIHYLIHEMIPEYWLEPVSKYPRTMDEPVMILGQIASEFVLSAPVEFANGSESTRLFIQDLMLFLGEFLTPAELSGSISKDAVTMLVRFVLSVFSIQYLEDQQQERPSMMNTTALSEDRETTPRTSISTEGDREIISRTPPRTPLSPNISGEHFQARSLPPHVPNIIVDEQSNPVVQRARVYFDALWDNGYRDLIVEQLKLEMENISFQRLINLYYRVILGSSNATSSPILSATLTTFFSKLVAHQPEPNERLSKLLLQLSVLHRTAFFKPMIACVASDSTQFVTDYLCILSCLEVHMGLVDLYMRDADMICVIAMTDVGPERPRTDSPTQALKWGSCTVGQCVIVLEFIYAIKRLARSGDKYHVEVGKMFLIDLERKLGLYLLSKEKNILVPRPMRVLLCMIFYEIRMLCKTIHRPGWLPRILDWTINRNITSGGGVAQGGPHGFSETMRLRIKHIYGSVDSLVGERKERYTLKIVNNELQSNRNNKEDWAISIENAAPKAKLFVQPKRLGRMPDIKMDESVAVLKLLITVHSAIHVSEYLRLVEPLWNVYCLESRTKVASSAAFLFVKCADIAPKTIHTLISRDLVSEDPFKRLSAVERLSGLFEHRNELLLQPYVIDPSTRGPFRNAIVQVPFVPSEIGSNRYTMDEPRWLTELKSVGNFPVDIRVRLEELGWGERDRVEREMTRRSQTPLMLSWTGYMDEDYEGKANFGRVNTVNPRDRHATVVIPVLNSLNLATIDMLEDTAVGVRTAAINFLSDYIRNEPVLFVRWLFAEIVHARPDRRRDLVLRMHLLLSAGSKLPPAFAFTLFNHLLGFLKWCQRNSKPLGAEIMAPFLSLLADVVSSTNDIVFKDFKRNKVDVFFANLGRFWFRPNIAPEFIFPNRLSDRGNVLPLLGIPHQLFQMAVVNTNQIQFMTSFLVRFPQEISDVKNSIGRFNKMPELGSADGRGGSKLEDNQYLPDVTKERVRFVSTMSRQDQSMRGLSSLRARAWLSFILNLIQRMDKSNTDRLELTSIFNGVNVILLEHGDDLGVIGQVLDVYVTAATHLRRFFASQSGYALIFPALFKIYCDSTTTRVVHETIDAAFYRFYLLHQEAFVLQSLGAVVPLILRNMSDEQSAIMARCLFDFLEALDQPTTTYYSKALGISSLAEPYHESGSYGGPQLEIPEWMTSFISRDSKLFKSSSVLHKGEFSIADAIKLFLAVIAFDPGSIRSEQFVRVFKNILPFFLEREPQLISSGLDTLIEVISRFARSSKPLVPPSFTPPCVAPRVAQDTDCSTCDMSRFAIFPSPFSKSQAVKGKTWAQNDRVAIKHEFICLIQQFCNRGGQLADSQHQQMAMLIRSIIKDYISLKIPCTTEWIKDYIRDVILSVQSVRQGCRALLYLVVQFSNTFKAHFKSIDFSGYLDGLRLVAKDDRYYMRASMELASMVRERVISQGLALSVKGDWITDCAHISQARFCNSLVDLILSMITNADVDTLAELESATPTPRFMAYIIIPTCLRFKSRTRSTGLDILEMQFWLRMLGLTIKAAEYDPTLRRSSRAAGLLAPMLNVARASRRRSSFELTIPMSPQQHAPSTPFPPSAIITPQTPGLSRIPTQSVKDDLLEEDQHQKPESTMNASPGLLVDFIALRIIIVRGELYLSYHPGCWLDIFNVAKKYFSAHGFLASSFSGPIPSRHARQNSSTGSGPSSPNMLSPFPLSPRLDGPRTPDLRQGGGGGGGGGLSPFPGFFRSFSEVTPFPGSTHSRENVPTTALGYILWTFAETILYNRLPLMIMMRPFLLDQLRLVQDYQPQSSSARPTRSASSSGPNSPAFYWPSPSVPPFHQPAMGSSPLTSPLHFRTDSGPSETRGSASSKEQQRSERRKQWKSWSRPSQTMSALTTVEKPMHSLRMPMSPQSFSAGHQRQRSVVSTTSEHEGNMPSTPRIAIHHIRSGRHHRSESDANKSEHALPKMLVDRAKRSTENVRAMLAMASDSTTACSVPMYPEKRSSSFSSGLSPSMARHDRRDSSQFSLTELGPGNDHHFLQPGKYEPQPSSPGFGSMFLAREAALRAPSHQIPDVTLPGPSSLQPSITLTVPSTVFEGNRLTVNTASGDKAMPSPKGSFDNNDDGHRIAFGSPPQLTPTLTIGEPSTPASPLTQISTATPAPGPKKARSILKPRIITTAPPRADLNTELRTPAQLSSASLQTPNRQTHRGTHPIRRVDSGVPEDTASLASGKMSIDKQPSNWTMDSEECVVALAQARRSTFLQNIEEEARIVLSCFPSVFSIGFASPPSSSPVSAPVATESLAQPTEMVVESEISHPAAQATTPPQQSEGASILQQNEQARVSTSSLSVPTRRTPSITIQDQLYLAPSPINPLPSALNGGEHLFRTTSRDRSDSEDVAIQYKDKDHSKERRSKSVFFQRTMAMDPLSSSGAHSGGSVPSWHPAALATAAAATATTTPLPARIGPPPALSITLSSPPPALSPSTSSTRRTLSFPAPMGVHPMTTVVEADPATGSTSMFAIHITPSPVDELTGPNELRVPSPVLGMNSGRVGLGLHVGAGEESKLEAGSEDGNQGGVS</sequence>
<dbReference type="Proteomes" id="UP000738325">
    <property type="component" value="Unassembled WGS sequence"/>
</dbReference>
<accession>A0A9P6RJ24</accession>
<proteinExistence type="predicted"/>
<feature type="region of interest" description="Disordered" evidence="1">
    <location>
        <begin position="2745"/>
        <end position="2784"/>
    </location>
</feature>
<feature type="region of interest" description="Disordered" evidence="1">
    <location>
        <begin position="2538"/>
        <end position="2601"/>
    </location>
</feature>
<feature type="compositionally biased region" description="Polar residues" evidence="1">
    <location>
        <begin position="2292"/>
        <end position="2304"/>
    </location>
</feature>
<evidence type="ECO:0000256" key="1">
    <source>
        <dbReference type="SAM" id="MobiDB-lite"/>
    </source>
</evidence>
<reference evidence="3" key="1">
    <citation type="journal article" date="2020" name="Fungal Divers.">
        <title>Resolving the Mortierellaceae phylogeny through synthesis of multi-gene phylogenetics and phylogenomics.</title>
        <authorList>
            <person name="Vandepol N."/>
            <person name="Liber J."/>
            <person name="Desiro A."/>
            <person name="Na H."/>
            <person name="Kennedy M."/>
            <person name="Barry K."/>
            <person name="Grigoriev I.V."/>
            <person name="Miller A.N."/>
            <person name="O'Donnell K."/>
            <person name="Stajich J.E."/>
            <person name="Bonito G."/>
        </authorList>
    </citation>
    <scope>NUCLEOTIDE SEQUENCE</scope>
    <source>
        <strain evidence="3">REB-010B</strain>
    </source>
</reference>
<feature type="region of interest" description="Disordered" evidence="1">
    <location>
        <begin position="1"/>
        <end position="47"/>
    </location>
</feature>
<protein>
    <recommendedName>
        <fullName evidence="2">Protein UNC80 C-terminal domain-containing protein</fullName>
    </recommendedName>
</protein>
<feature type="region of interest" description="Disordered" evidence="1">
    <location>
        <begin position="122"/>
        <end position="151"/>
    </location>
</feature>
<feature type="compositionally biased region" description="Low complexity" evidence="1">
    <location>
        <begin position="2130"/>
        <end position="2141"/>
    </location>
</feature>
<feature type="region of interest" description="Disordered" evidence="1">
    <location>
        <begin position="2627"/>
        <end position="2655"/>
    </location>
</feature>
<dbReference type="GO" id="GO:0034703">
    <property type="term" value="C:cation channel complex"/>
    <property type="evidence" value="ECO:0007669"/>
    <property type="project" value="TreeGrafter"/>
</dbReference>
<feature type="domain" description="Protein UNC80 C-terminal" evidence="2">
    <location>
        <begin position="1184"/>
        <end position="1306"/>
    </location>
</feature>
<feature type="region of interest" description="Disordered" evidence="1">
    <location>
        <begin position="2124"/>
        <end position="2167"/>
    </location>
</feature>
<feature type="compositionally biased region" description="Polar residues" evidence="1">
    <location>
        <begin position="2753"/>
        <end position="2784"/>
    </location>
</feature>